<accession>A0A1S1M155</accession>
<name>A0A1S1M155_MYCCH</name>
<dbReference type="SUPFAM" id="SSF52317">
    <property type="entry name" value="Class I glutamine amidotransferase-like"/>
    <property type="match status" value="1"/>
</dbReference>
<dbReference type="Proteomes" id="UP000179441">
    <property type="component" value="Unassembled WGS sequence"/>
</dbReference>
<dbReference type="InterPro" id="IPR029062">
    <property type="entry name" value="Class_I_gatase-like"/>
</dbReference>
<keyword evidence="4" id="KW-1185">Reference proteome</keyword>
<evidence type="ECO:0000313" key="4">
    <source>
        <dbReference type="Proteomes" id="UP000179441"/>
    </source>
</evidence>
<dbReference type="EMBL" id="MLIS01000003">
    <property type="protein sequence ID" value="OHU76427.1"/>
    <property type="molecule type" value="Genomic_DNA"/>
</dbReference>
<dbReference type="AlphaFoldDB" id="A0A1S1M155"/>
<reference evidence="3 4" key="1">
    <citation type="submission" date="2016-10" db="EMBL/GenBank/DDBJ databases">
        <title>Evaluation of Human, Veterinary and Environmental Mycobacterium chelonae Isolates by Core Genome Phylogenomic Analysis, Targeted Gene Comparison, and Anti-microbial Susceptibility Patterns: A Tale of Mistaken Identities.</title>
        <authorList>
            <person name="Fogelson S.B."/>
            <person name="Camus A.C."/>
            <person name="Lorenz W."/>
            <person name="Vasireddy R."/>
            <person name="Vasireddy S."/>
            <person name="Smith T."/>
            <person name="Brown-Elliott B.A."/>
            <person name="Wallace R.J.Jr."/>
            <person name="Hasan N.A."/>
            <person name="Reischl U."/>
            <person name="Sanchez S."/>
        </authorList>
    </citation>
    <scope>NUCLEOTIDE SEQUENCE [LARGE SCALE GENOMIC DNA]</scope>
    <source>
        <strain evidence="3 4">15518</strain>
    </source>
</reference>
<evidence type="ECO:0000259" key="2">
    <source>
        <dbReference type="Pfam" id="PF01965"/>
    </source>
</evidence>
<comment type="caution">
    <text evidence="3">The sequence shown here is derived from an EMBL/GenBank/DDBJ whole genome shotgun (WGS) entry which is preliminary data.</text>
</comment>
<gene>
    <name evidence="3" type="ORF">BKG84_24325</name>
</gene>
<dbReference type="InterPro" id="IPR006286">
    <property type="entry name" value="C56_PfpI-like"/>
</dbReference>
<evidence type="ECO:0000313" key="3">
    <source>
        <dbReference type="EMBL" id="OHU76427.1"/>
    </source>
</evidence>
<organism evidence="3 4">
    <name type="scientific">Mycobacteroides chelonae</name>
    <name type="common">Mycobacterium chelonae</name>
    <dbReference type="NCBI Taxonomy" id="1774"/>
    <lineage>
        <taxon>Bacteria</taxon>
        <taxon>Bacillati</taxon>
        <taxon>Actinomycetota</taxon>
        <taxon>Actinomycetes</taxon>
        <taxon>Mycobacteriales</taxon>
        <taxon>Mycobacteriaceae</taxon>
        <taxon>Mycobacteroides</taxon>
    </lineage>
</organism>
<dbReference type="PANTHER" id="PTHR42733">
    <property type="entry name" value="DJ-1 PROTEIN"/>
    <property type="match status" value="1"/>
</dbReference>
<dbReference type="Pfam" id="PF01965">
    <property type="entry name" value="DJ-1_PfpI"/>
    <property type="match status" value="1"/>
</dbReference>
<proteinExistence type="inferred from homology"/>
<protein>
    <recommendedName>
        <fullName evidence="2">DJ-1/PfpI domain-containing protein</fullName>
    </recommendedName>
</protein>
<dbReference type="RefSeq" id="WP_070931207.1">
    <property type="nucleotide sequence ID" value="NZ_CP050145.1"/>
</dbReference>
<comment type="similarity">
    <text evidence="1">Belongs to the peptidase C56 family.</text>
</comment>
<dbReference type="InterPro" id="IPR002818">
    <property type="entry name" value="DJ-1/PfpI"/>
</dbReference>
<feature type="domain" description="DJ-1/PfpI" evidence="2">
    <location>
        <begin position="14"/>
        <end position="189"/>
    </location>
</feature>
<evidence type="ECO:0000256" key="1">
    <source>
        <dbReference type="ARBA" id="ARBA00008542"/>
    </source>
</evidence>
<dbReference type="Gene3D" id="3.40.50.880">
    <property type="match status" value="1"/>
</dbReference>
<sequence>MATQRPLKGTEIGVFIESDYIYREIHYYVDRFAEEGAVVRLITRLWSSTPPTFTDHDFHIPLDLPIEDLRPFLGEGLAQLDALIIPGGFVSDRLRYSEVPGGIPPALELLRQAFGDKRIVKGIICHGLWLSALLPELIAGRPVTCHNNLVGDARNMGAHYTDSDLVDDGDLVTARTADHHQIFTAALIDKLRSTKGLV</sequence>